<reference evidence="2 3" key="1">
    <citation type="submission" date="2018-10" db="EMBL/GenBank/DDBJ databases">
        <title>Fifty Aureobasidium pullulans genomes reveal a recombining polyextremotolerant generalist.</title>
        <authorList>
            <person name="Gostincar C."/>
            <person name="Turk M."/>
            <person name="Zajc J."/>
            <person name="Gunde-Cimerman N."/>
        </authorList>
    </citation>
    <scope>NUCLEOTIDE SEQUENCE [LARGE SCALE GENOMIC DNA]</scope>
    <source>
        <strain evidence="2 3">EXF-9785</strain>
    </source>
</reference>
<proteinExistence type="predicted"/>
<evidence type="ECO:0000313" key="2">
    <source>
        <dbReference type="EMBL" id="THX27096.1"/>
    </source>
</evidence>
<feature type="region of interest" description="Disordered" evidence="1">
    <location>
        <begin position="172"/>
        <end position="196"/>
    </location>
</feature>
<comment type="caution">
    <text evidence="2">The sequence shown here is derived from an EMBL/GenBank/DDBJ whole genome shotgun (WGS) entry which is preliminary data.</text>
</comment>
<evidence type="ECO:0000313" key="3">
    <source>
        <dbReference type="Proteomes" id="UP000308953"/>
    </source>
</evidence>
<dbReference type="EMBL" id="QZAV01000407">
    <property type="protein sequence ID" value="THX27096.1"/>
    <property type="molecule type" value="Genomic_DNA"/>
</dbReference>
<dbReference type="Proteomes" id="UP000308953">
    <property type="component" value="Unassembled WGS sequence"/>
</dbReference>
<organism evidence="2 3">
    <name type="scientific">Aureobasidium pullulans</name>
    <name type="common">Black yeast</name>
    <name type="synonym">Pullularia pullulans</name>
    <dbReference type="NCBI Taxonomy" id="5580"/>
    <lineage>
        <taxon>Eukaryota</taxon>
        <taxon>Fungi</taxon>
        <taxon>Dikarya</taxon>
        <taxon>Ascomycota</taxon>
        <taxon>Pezizomycotina</taxon>
        <taxon>Dothideomycetes</taxon>
        <taxon>Dothideomycetidae</taxon>
        <taxon>Dothideales</taxon>
        <taxon>Saccotheciaceae</taxon>
        <taxon>Aureobasidium</taxon>
    </lineage>
</organism>
<accession>A0A4S9E0Y5</accession>
<name>A0A4S9E0Y5_AURPU</name>
<feature type="compositionally biased region" description="Basic and acidic residues" evidence="1">
    <location>
        <begin position="186"/>
        <end position="196"/>
    </location>
</feature>
<protein>
    <submittedName>
        <fullName evidence="2">Uncharacterized protein</fullName>
    </submittedName>
</protein>
<evidence type="ECO:0000256" key="1">
    <source>
        <dbReference type="SAM" id="MobiDB-lite"/>
    </source>
</evidence>
<gene>
    <name evidence="2" type="ORF">D6D10_09557</name>
</gene>
<dbReference type="AlphaFoldDB" id="A0A4S9E0Y5"/>
<sequence length="196" mass="22016">MMADSFRDMNSVKNYTPSPKAISEELAHKSSPLPLHLSPPRKITQISTTTTSSLMAREYLERQLKRYSPSIISHVASSPKNTQRARPTPTSTTTFFMTSIKKSLPTTHSPTLPSSLAVGPSFNSPNKLFTLSDLKHRNLGYIQAHSTIYANDSTWRWWNYLVKHQGAMPKARPRSDQRLVSGGQEVFRDEGDGKKI</sequence>